<organism evidence="4 5">
    <name type="scientific">Kwoniella dendrophila CBS 6074</name>
    <dbReference type="NCBI Taxonomy" id="1295534"/>
    <lineage>
        <taxon>Eukaryota</taxon>
        <taxon>Fungi</taxon>
        <taxon>Dikarya</taxon>
        <taxon>Basidiomycota</taxon>
        <taxon>Agaricomycotina</taxon>
        <taxon>Tremellomycetes</taxon>
        <taxon>Tremellales</taxon>
        <taxon>Cryptococcaceae</taxon>
        <taxon>Kwoniella</taxon>
    </lineage>
</organism>
<name>A0AAX4K4Q9_9TREE</name>
<feature type="compositionally biased region" description="Low complexity" evidence="1">
    <location>
        <begin position="208"/>
        <end position="238"/>
    </location>
</feature>
<sequence length="510" mass="53042">MLYQALFTLLLVLSTKATPIDINKRQDSSLAPTVAHIANEYGHRSGNCATPTDVAQSWLCEHPEIQTGANPDPAAATANYGTVNPATVVPQPTQSVPDAPASATDVVSSQRTDVGIDSAAVPTRTNGVVPTQPLPSVPGISNTQASGDPATTTAADTGSTPAEPPSVIEGGFTITKSDVPAGPDRPASTTSPVDPAIPTTSVDPGAASESTTAPSSGVSSSASAGAPTTGGNSSAASGTGEGDCKCGYSFSEKFNSAYYPLSKVIDFSKIPDGSSIAEALGSEFVVSEGDQIGAISKADGVTFCTGSSENVYIKDGLLNIRVSPGGGEFKGGELVFNVPTTGGIFSMDAKIDKKPGTCQSLFTYRKTPGTEDEIDMEMLGAQIHQQVNGEQGIGLSNYESDGAKKGKYAPYPTDPTADFNRYTIGWYDKTNGFYYNDEALEGPELHLPTMPSTIIINNWANGDPGFTGAAPEQENVLQIRKLEYYYQTGPREIYPALIEGCTVESACQVK</sequence>
<dbReference type="EMBL" id="CP144106">
    <property type="protein sequence ID" value="WWC91755.1"/>
    <property type="molecule type" value="Genomic_DNA"/>
</dbReference>
<evidence type="ECO:0000313" key="5">
    <source>
        <dbReference type="Proteomes" id="UP001355207"/>
    </source>
</evidence>
<dbReference type="Proteomes" id="UP001355207">
    <property type="component" value="Chromosome 9"/>
</dbReference>
<dbReference type="RefSeq" id="XP_066078517.1">
    <property type="nucleotide sequence ID" value="XM_066222420.1"/>
</dbReference>
<keyword evidence="2" id="KW-0732">Signal</keyword>
<dbReference type="PROSITE" id="PS51762">
    <property type="entry name" value="GH16_2"/>
    <property type="match status" value="1"/>
</dbReference>
<accession>A0AAX4K4Q9</accession>
<evidence type="ECO:0000256" key="2">
    <source>
        <dbReference type="SAM" id="SignalP"/>
    </source>
</evidence>
<evidence type="ECO:0000259" key="3">
    <source>
        <dbReference type="PROSITE" id="PS51762"/>
    </source>
</evidence>
<reference evidence="4 5" key="1">
    <citation type="submission" date="2024-01" db="EMBL/GenBank/DDBJ databases">
        <title>Comparative genomics of Cryptococcus and Kwoniella reveals pathogenesis evolution and contrasting modes of karyotype evolution via chromosome fusion or intercentromeric recombination.</title>
        <authorList>
            <person name="Coelho M.A."/>
            <person name="David-Palma M."/>
            <person name="Shea T."/>
            <person name="Bowers K."/>
            <person name="McGinley-Smith S."/>
            <person name="Mohammad A.W."/>
            <person name="Gnirke A."/>
            <person name="Yurkov A.M."/>
            <person name="Nowrousian M."/>
            <person name="Sun S."/>
            <person name="Cuomo C.A."/>
            <person name="Heitman J."/>
        </authorList>
    </citation>
    <scope>NUCLEOTIDE SEQUENCE [LARGE SCALE GENOMIC DNA]</scope>
    <source>
        <strain evidence="4 5">CBS 6074</strain>
    </source>
</reference>
<dbReference type="Gene3D" id="2.60.120.200">
    <property type="match status" value="1"/>
</dbReference>
<dbReference type="GO" id="GO:0005975">
    <property type="term" value="P:carbohydrate metabolic process"/>
    <property type="evidence" value="ECO:0007669"/>
    <property type="project" value="InterPro"/>
</dbReference>
<feature type="chain" id="PRO_5043556491" description="GH16 domain-containing protein" evidence="2">
    <location>
        <begin position="18"/>
        <end position="510"/>
    </location>
</feature>
<dbReference type="InterPro" id="IPR013320">
    <property type="entry name" value="ConA-like_dom_sf"/>
</dbReference>
<feature type="domain" description="GH16" evidence="3">
    <location>
        <begin position="221"/>
        <end position="490"/>
    </location>
</feature>
<dbReference type="InterPro" id="IPR000757">
    <property type="entry name" value="Beta-glucanase-like"/>
</dbReference>
<dbReference type="GeneID" id="91097371"/>
<feature type="compositionally biased region" description="Polar residues" evidence="1">
    <location>
        <begin position="85"/>
        <end position="96"/>
    </location>
</feature>
<feature type="signal peptide" evidence="2">
    <location>
        <begin position="1"/>
        <end position="17"/>
    </location>
</feature>
<evidence type="ECO:0000313" key="4">
    <source>
        <dbReference type="EMBL" id="WWC91755.1"/>
    </source>
</evidence>
<dbReference type="PANTHER" id="PTHR38121">
    <property type="entry name" value="GH16 DOMAIN-CONTAINING PROTEIN"/>
    <property type="match status" value="1"/>
</dbReference>
<gene>
    <name evidence="4" type="ORF">L201_006702</name>
</gene>
<proteinExistence type="predicted"/>
<dbReference type="PANTHER" id="PTHR38121:SF4">
    <property type="entry name" value="GH16 DOMAIN-CONTAINING PROTEIN-RELATED"/>
    <property type="match status" value="1"/>
</dbReference>
<dbReference type="AlphaFoldDB" id="A0AAX4K4Q9"/>
<feature type="compositionally biased region" description="Polar residues" evidence="1">
    <location>
        <begin position="187"/>
        <end position="202"/>
    </location>
</feature>
<evidence type="ECO:0000256" key="1">
    <source>
        <dbReference type="SAM" id="MobiDB-lite"/>
    </source>
</evidence>
<keyword evidence="5" id="KW-1185">Reference proteome</keyword>
<dbReference type="SUPFAM" id="SSF49899">
    <property type="entry name" value="Concanavalin A-like lectins/glucanases"/>
    <property type="match status" value="1"/>
</dbReference>
<feature type="region of interest" description="Disordered" evidence="1">
    <location>
        <begin position="85"/>
        <end position="240"/>
    </location>
</feature>
<dbReference type="GO" id="GO:0004553">
    <property type="term" value="F:hydrolase activity, hydrolyzing O-glycosyl compounds"/>
    <property type="evidence" value="ECO:0007669"/>
    <property type="project" value="InterPro"/>
</dbReference>
<feature type="compositionally biased region" description="Low complexity" evidence="1">
    <location>
        <begin position="145"/>
        <end position="161"/>
    </location>
</feature>
<protein>
    <recommendedName>
        <fullName evidence="3">GH16 domain-containing protein</fullName>
    </recommendedName>
</protein>
<dbReference type="CDD" id="cd00413">
    <property type="entry name" value="Glyco_hydrolase_16"/>
    <property type="match status" value="1"/>
</dbReference>
<dbReference type="Pfam" id="PF00722">
    <property type="entry name" value="Glyco_hydro_16"/>
    <property type="match status" value="1"/>
</dbReference>